<name>A0A645JQ60_9ZZZZ</name>
<dbReference type="EMBL" id="VSSQ01146342">
    <property type="protein sequence ID" value="MPN64859.1"/>
    <property type="molecule type" value="Genomic_DNA"/>
</dbReference>
<dbReference type="Pfam" id="PF25262">
    <property type="entry name" value="DUF7862"/>
    <property type="match status" value="1"/>
</dbReference>
<protein>
    <recommendedName>
        <fullName evidence="1">DUF7862 domain-containing protein</fullName>
    </recommendedName>
</protein>
<dbReference type="AlphaFoldDB" id="A0A645JQ60"/>
<comment type="caution">
    <text evidence="2">The sequence shown here is derived from an EMBL/GenBank/DDBJ whole genome shotgun (WGS) entry which is preliminary data.</text>
</comment>
<evidence type="ECO:0000259" key="1">
    <source>
        <dbReference type="Pfam" id="PF25262"/>
    </source>
</evidence>
<organism evidence="2">
    <name type="scientific">bioreactor metagenome</name>
    <dbReference type="NCBI Taxonomy" id="1076179"/>
    <lineage>
        <taxon>unclassified sequences</taxon>
        <taxon>metagenomes</taxon>
        <taxon>ecological metagenomes</taxon>
    </lineage>
</organism>
<gene>
    <name evidence="2" type="ORF">SDC9_212637</name>
</gene>
<sequence>MLFSETELQRVSVVIKGILTPYVAEKIDKNHYRVRTEIKRPGKYLADVFDSDNLIGKINLHVLSETQKKSGGDDFDSMF</sequence>
<proteinExistence type="predicted"/>
<accession>A0A645JQ60</accession>
<evidence type="ECO:0000313" key="2">
    <source>
        <dbReference type="EMBL" id="MPN64859.1"/>
    </source>
</evidence>
<feature type="domain" description="DUF7862" evidence="1">
    <location>
        <begin position="2"/>
        <end position="63"/>
    </location>
</feature>
<dbReference type="InterPro" id="IPR057184">
    <property type="entry name" value="DUF7862"/>
</dbReference>
<reference evidence="2" key="1">
    <citation type="submission" date="2019-08" db="EMBL/GenBank/DDBJ databases">
        <authorList>
            <person name="Kucharzyk K."/>
            <person name="Murdoch R.W."/>
            <person name="Higgins S."/>
            <person name="Loffler F."/>
        </authorList>
    </citation>
    <scope>NUCLEOTIDE SEQUENCE</scope>
</reference>